<sequence>MAVFRPVSLIGVPTDVGAGHRGARLGPEALRIAGLPEALAARGVDVRDVGNLDGPRNPWTGPVQGYRHLQEVVAWNHALMEASYAELRDGRMPIMLGGDHCLGVGSITA</sequence>
<proteinExistence type="inferred from homology"/>
<accession>A0ABU5V1Q3</accession>
<name>A0ABU5V1Q3_9GAMM</name>
<keyword evidence="3" id="KW-0464">Manganese</keyword>
<dbReference type="Proteomes" id="UP001301653">
    <property type="component" value="Unassembled WGS sequence"/>
</dbReference>
<dbReference type="InterPro" id="IPR006035">
    <property type="entry name" value="Ureohydrolase"/>
</dbReference>
<dbReference type="SUPFAM" id="SSF52768">
    <property type="entry name" value="Arginase/deacetylase"/>
    <property type="match status" value="1"/>
</dbReference>
<feature type="non-terminal residue" evidence="5">
    <location>
        <position position="109"/>
    </location>
</feature>
<evidence type="ECO:0000256" key="3">
    <source>
        <dbReference type="ARBA" id="ARBA00023211"/>
    </source>
</evidence>
<evidence type="ECO:0000256" key="1">
    <source>
        <dbReference type="ARBA" id="ARBA00022723"/>
    </source>
</evidence>
<keyword evidence="6" id="KW-1185">Reference proteome</keyword>
<organism evidence="5 6">
    <name type="scientific">Stenotrophomonas capsici</name>
    <dbReference type="NCBI Taxonomy" id="3110230"/>
    <lineage>
        <taxon>Bacteria</taxon>
        <taxon>Pseudomonadati</taxon>
        <taxon>Pseudomonadota</taxon>
        <taxon>Gammaproteobacteria</taxon>
        <taxon>Lysobacterales</taxon>
        <taxon>Lysobacteraceae</taxon>
        <taxon>Stenotrophomonas</taxon>
    </lineage>
</organism>
<gene>
    <name evidence="5" type="ORF">VA603_07020</name>
</gene>
<dbReference type="Pfam" id="PF00491">
    <property type="entry name" value="Arginase"/>
    <property type="match status" value="1"/>
</dbReference>
<reference evidence="5 6" key="1">
    <citation type="submission" date="2023-12" db="EMBL/GenBank/DDBJ databases">
        <title>Stenotrophomonas guangdongensis sp. nov., isolated from wilted pepper plants (Capsicum annuum).</title>
        <authorList>
            <person name="Qiu M."/>
            <person name="Li Y."/>
            <person name="Liu Q."/>
            <person name="Zhang X."/>
            <person name="Huang Y."/>
            <person name="Guo R."/>
            <person name="Hu M."/>
            <person name="Zhou J."/>
            <person name="Zhou X."/>
        </authorList>
    </citation>
    <scope>NUCLEOTIDE SEQUENCE [LARGE SCALE GENOMIC DNA]</scope>
    <source>
        <strain evidence="5 6">MH1</strain>
    </source>
</reference>
<comment type="similarity">
    <text evidence="4">Belongs to the arginase family.</text>
</comment>
<dbReference type="PANTHER" id="PTHR43782">
    <property type="entry name" value="ARGINASE"/>
    <property type="match status" value="1"/>
</dbReference>
<dbReference type="PANTHER" id="PTHR43782:SF3">
    <property type="entry name" value="ARGINASE"/>
    <property type="match status" value="1"/>
</dbReference>
<keyword evidence="2" id="KW-0378">Hydrolase</keyword>
<protein>
    <submittedName>
        <fullName evidence="5">Arginase family protein</fullName>
    </submittedName>
</protein>
<dbReference type="RefSeq" id="WP_323438347.1">
    <property type="nucleotide sequence ID" value="NZ_JAYFUH010000082.1"/>
</dbReference>
<dbReference type="InterPro" id="IPR023696">
    <property type="entry name" value="Ureohydrolase_dom_sf"/>
</dbReference>
<evidence type="ECO:0000313" key="6">
    <source>
        <dbReference type="Proteomes" id="UP001301653"/>
    </source>
</evidence>
<evidence type="ECO:0000256" key="2">
    <source>
        <dbReference type="ARBA" id="ARBA00022801"/>
    </source>
</evidence>
<evidence type="ECO:0000256" key="4">
    <source>
        <dbReference type="PROSITE-ProRule" id="PRU00742"/>
    </source>
</evidence>
<dbReference type="PROSITE" id="PS51409">
    <property type="entry name" value="ARGINASE_2"/>
    <property type="match status" value="1"/>
</dbReference>
<keyword evidence="1" id="KW-0479">Metal-binding</keyword>
<comment type="caution">
    <text evidence="5">The sequence shown here is derived from an EMBL/GenBank/DDBJ whole genome shotgun (WGS) entry which is preliminary data.</text>
</comment>
<evidence type="ECO:0000313" key="5">
    <source>
        <dbReference type="EMBL" id="MEA5667284.1"/>
    </source>
</evidence>
<dbReference type="Gene3D" id="3.40.800.10">
    <property type="entry name" value="Ureohydrolase domain"/>
    <property type="match status" value="1"/>
</dbReference>
<dbReference type="EMBL" id="JAYFUH010000082">
    <property type="protein sequence ID" value="MEA5667284.1"/>
    <property type="molecule type" value="Genomic_DNA"/>
</dbReference>